<keyword evidence="2" id="KW-1185">Reference proteome</keyword>
<protein>
    <submittedName>
        <fullName evidence="1">Uncharacterized protein</fullName>
    </submittedName>
</protein>
<reference evidence="1 2" key="1">
    <citation type="submission" date="2021-06" db="EMBL/GenBank/DDBJ databases">
        <authorList>
            <person name="Palmer J.M."/>
        </authorList>
    </citation>
    <scope>NUCLEOTIDE SEQUENCE [LARGE SCALE GENOMIC DNA]</scope>
    <source>
        <strain evidence="1 2">CL_MEX2019</strain>
        <tissue evidence="1">Muscle</tissue>
    </source>
</reference>
<accession>A0ABU7DZF0</accession>
<evidence type="ECO:0000313" key="1">
    <source>
        <dbReference type="EMBL" id="MED6279024.1"/>
    </source>
</evidence>
<evidence type="ECO:0000313" key="2">
    <source>
        <dbReference type="Proteomes" id="UP001352852"/>
    </source>
</evidence>
<gene>
    <name evidence="1" type="ORF">CHARACLAT_030227</name>
</gene>
<name>A0ABU7DZF0_9TELE</name>
<proteinExistence type="predicted"/>
<sequence>MDFVKQVVPGRRDNTDMSENNVRREHVKGNVARHLHLSFWNIINKIICSRMSSKLILPSFRRTLHKCKKKEFESFKKYINIKLAEMSEPTNHKMRLQEAMKRLEEVEC</sequence>
<dbReference type="EMBL" id="JAHUTJ010037272">
    <property type="protein sequence ID" value="MED6279024.1"/>
    <property type="molecule type" value="Genomic_DNA"/>
</dbReference>
<dbReference type="Proteomes" id="UP001352852">
    <property type="component" value="Unassembled WGS sequence"/>
</dbReference>
<comment type="caution">
    <text evidence="1">The sequence shown here is derived from an EMBL/GenBank/DDBJ whole genome shotgun (WGS) entry which is preliminary data.</text>
</comment>
<organism evidence="1 2">
    <name type="scientific">Characodon lateralis</name>
    <dbReference type="NCBI Taxonomy" id="208331"/>
    <lineage>
        <taxon>Eukaryota</taxon>
        <taxon>Metazoa</taxon>
        <taxon>Chordata</taxon>
        <taxon>Craniata</taxon>
        <taxon>Vertebrata</taxon>
        <taxon>Euteleostomi</taxon>
        <taxon>Actinopterygii</taxon>
        <taxon>Neopterygii</taxon>
        <taxon>Teleostei</taxon>
        <taxon>Neoteleostei</taxon>
        <taxon>Acanthomorphata</taxon>
        <taxon>Ovalentaria</taxon>
        <taxon>Atherinomorphae</taxon>
        <taxon>Cyprinodontiformes</taxon>
        <taxon>Goodeidae</taxon>
        <taxon>Characodon</taxon>
    </lineage>
</organism>